<evidence type="ECO:0000259" key="11">
    <source>
        <dbReference type="Pfam" id="PF00288"/>
    </source>
</evidence>
<keyword evidence="14" id="KW-1185">Reference proteome</keyword>
<dbReference type="InterPro" id="IPR006204">
    <property type="entry name" value="GHMP_kinase_N_dom"/>
</dbReference>
<reference evidence="13 14" key="1">
    <citation type="submission" date="2021-06" db="EMBL/GenBank/DDBJ databases">
        <title>Rhodobacteraceae bacterium strain HSP-20.</title>
        <authorList>
            <person name="Chen W.-M."/>
        </authorList>
    </citation>
    <scope>NUCLEOTIDE SEQUENCE [LARGE SCALE GENOMIC DNA]</scope>
    <source>
        <strain evidence="13 14">HSP-20</strain>
    </source>
</reference>
<dbReference type="EC" id="2.7.1.148" evidence="2 10"/>
<feature type="domain" description="GHMP kinase N-terminal" evidence="11">
    <location>
        <begin position="67"/>
        <end position="135"/>
    </location>
</feature>
<gene>
    <name evidence="10" type="primary">ispE</name>
    <name evidence="13" type="ORF">GU927_014515</name>
</gene>
<dbReference type="SUPFAM" id="SSF54211">
    <property type="entry name" value="Ribosomal protein S5 domain 2-like"/>
    <property type="match status" value="1"/>
</dbReference>
<feature type="active site" evidence="10">
    <location>
        <position position="10"/>
    </location>
</feature>
<organism evidence="13 14">
    <name type="scientific">Paragemmobacter amnigenus</name>
    <dbReference type="NCBI Taxonomy" id="2852097"/>
    <lineage>
        <taxon>Bacteria</taxon>
        <taxon>Pseudomonadati</taxon>
        <taxon>Pseudomonadota</taxon>
        <taxon>Alphaproteobacteria</taxon>
        <taxon>Rhodobacterales</taxon>
        <taxon>Paracoccaceae</taxon>
        <taxon>Paragemmobacter</taxon>
    </lineage>
</organism>
<evidence type="ECO:0000256" key="6">
    <source>
        <dbReference type="ARBA" id="ARBA00022777"/>
    </source>
</evidence>
<dbReference type="PIRSF" id="PIRSF010376">
    <property type="entry name" value="IspE"/>
    <property type="match status" value="1"/>
</dbReference>
<evidence type="ECO:0000256" key="4">
    <source>
        <dbReference type="ARBA" id="ARBA00022679"/>
    </source>
</evidence>
<evidence type="ECO:0000259" key="12">
    <source>
        <dbReference type="Pfam" id="PF08544"/>
    </source>
</evidence>
<comment type="similarity">
    <text evidence="1 10">Belongs to the GHMP kinase family. IspE subfamily.</text>
</comment>
<dbReference type="SUPFAM" id="SSF55060">
    <property type="entry name" value="GHMP Kinase, C-terminal domain"/>
    <property type="match status" value="1"/>
</dbReference>
<evidence type="ECO:0000256" key="9">
    <source>
        <dbReference type="ARBA" id="ARBA00032554"/>
    </source>
</evidence>
<dbReference type="InterPro" id="IPR004424">
    <property type="entry name" value="IspE"/>
</dbReference>
<evidence type="ECO:0000256" key="10">
    <source>
        <dbReference type="HAMAP-Rule" id="MF_00061"/>
    </source>
</evidence>
<dbReference type="Gene3D" id="3.30.230.10">
    <property type="match status" value="1"/>
</dbReference>
<evidence type="ECO:0000313" key="13">
    <source>
        <dbReference type="EMBL" id="MBU9699061.1"/>
    </source>
</evidence>
<dbReference type="RefSeq" id="WP_161763164.1">
    <property type="nucleotide sequence ID" value="NZ_JAAATX020000010.1"/>
</dbReference>
<feature type="active site" evidence="10">
    <location>
        <position position="128"/>
    </location>
</feature>
<feature type="binding site" evidence="10">
    <location>
        <begin position="89"/>
        <end position="99"/>
    </location>
    <ligand>
        <name>ATP</name>
        <dbReference type="ChEBI" id="CHEBI:30616"/>
    </ligand>
</feature>
<dbReference type="PANTHER" id="PTHR43527">
    <property type="entry name" value="4-DIPHOSPHOCYTIDYL-2-C-METHYL-D-ERYTHRITOL KINASE, CHLOROPLASTIC"/>
    <property type="match status" value="1"/>
</dbReference>
<keyword evidence="8 10" id="KW-0414">Isoprene biosynthesis</keyword>
<dbReference type="Proteomes" id="UP000731907">
    <property type="component" value="Unassembled WGS sequence"/>
</dbReference>
<proteinExistence type="inferred from homology"/>
<evidence type="ECO:0000256" key="8">
    <source>
        <dbReference type="ARBA" id="ARBA00023229"/>
    </source>
</evidence>
<keyword evidence="4 10" id="KW-0808">Transferase</keyword>
<dbReference type="HAMAP" id="MF_00061">
    <property type="entry name" value="IspE"/>
    <property type="match status" value="1"/>
</dbReference>
<dbReference type="NCBIfam" id="TIGR00154">
    <property type="entry name" value="ispE"/>
    <property type="match status" value="1"/>
</dbReference>
<comment type="catalytic activity">
    <reaction evidence="10">
        <text>4-CDP-2-C-methyl-D-erythritol + ATP = 4-CDP-2-C-methyl-D-erythritol 2-phosphate + ADP + H(+)</text>
        <dbReference type="Rhea" id="RHEA:18437"/>
        <dbReference type="ChEBI" id="CHEBI:15378"/>
        <dbReference type="ChEBI" id="CHEBI:30616"/>
        <dbReference type="ChEBI" id="CHEBI:57823"/>
        <dbReference type="ChEBI" id="CHEBI:57919"/>
        <dbReference type="ChEBI" id="CHEBI:456216"/>
        <dbReference type="EC" id="2.7.1.148"/>
    </reaction>
</comment>
<protein>
    <recommendedName>
        <fullName evidence="3 10">4-diphosphocytidyl-2-C-methyl-D-erythritol kinase</fullName>
        <shortName evidence="10">CMK</shortName>
        <ecNumber evidence="2 10">2.7.1.148</ecNumber>
    </recommendedName>
    <alternativeName>
        <fullName evidence="9 10">4-(cytidine-5'-diphospho)-2-C-methyl-D-erythritol kinase</fullName>
    </alternativeName>
</protein>
<keyword evidence="5 10" id="KW-0547">Nucleotide-binding</keyword>
<evidence type="ECO:0000256" key="7">
    <source>
        <dbReference type="ARBA" id="ARBA00022840"/>
    </source>
</evidence>
<evidence type="ECO:0000256" key="1">
    <source>
        <dbReference type="ARBA" id="ARBA00009684"/>
    </source>
</evidence>
<comment type="caution">
    <text evidence="13">The sequence shown here is derived from an EMBL/GenBank/DDBJ whole genome shotgun (WGS) entry which is preliminary data.</text>
</comment>
<dbReference type="Gene3D" id="3.30.70.890">
    <property type="entry name" value="GHMP kinase, C-terminal domain"/>
    <property type="match status" value="1"/>
</dbReference>
<sequence length="280" mass="28407">MAETDFAPAKINLTLHVTGRRADGYHLLDSLVVFAGVGDRVTVEPDAALSLAVTGPMAAGLSGEGDNLVLHAARAMGVTARIVLDKHLPVSSGIGGGSADAAATLRALARMAGRALPEAGAVLALGADVPVCLAGRPVRMTGIGEGLGAVPALPAAWLVLVNPRVGVSTPAVFKALARADNAPMPREVPRLRGVAELAAFVQMQRNDLEAPAMALQPVIGRVKAALSAQAGCMVARMSGSGATCFGLFADPLAASAAARAIRAAEPEWWVADAPVLQPQS</sequence>
<dbReference type="Pfam" id="PF08544">
    <property type="entry name" value="GHMP_kinases_C"/>
    <property type="match status" value="1"/>
</dbReference>
<dbReference type="Pfam" id="PF00288">
    <property type="entry name" value="GHMP_kinases_N"/>
    <property type="match status" value="1"/>
</dbReference>
<evidence type="ECO:0000256" key="3">
    <source>
        <dbReference type="ARBA" id="ARBA00017473"/>
    </source>
</evidence>
<keyword evidence="7 10" id="KW-0067">ATP-binding</keyword>
<keyword evidence="6 10" id="KW-0418">Kinase</keyword>
<dbReference type="PANTHER" id="PTHR43527:SF2">
    <property type="entry name" value="4-DIPHOSPHOCYTIDYL-2-C-METHYL-D-ERYTHRITOL KINASE, CHLOROPLASTIC"/>
    <property type="match status" value="1"/>
</dbReference>
<dbReference type="GO" id="GO:0050515">
    <property type="term" value="F:4-(cytidine 5'-diphospho)-2-C-methyl-D-erythritol kinase activity"/>
    <property type="evidence" value="ECO:0007669"/>
    <property type="project" value="UniProtKB-EC"/>
</dbReference>
<evidence type="ECO:0000256" key="5">
    <source>
        <dbReference type="ARBA" id="ARBA00022741"/>
    </source>
</evidence>
<comment type="pathway">
    <text evidence="10">Isoprenoid biosynthesis; isopentenyl diphosphate biosynthesis via DXP pathway; isopentenyl diphosphate from 1-deoxy-D-xylulose 5-phosphate: step 3/6.</text>
</comment>
<name>A0ABS6J766_9RHOB</name>
<dbReference type="InterPro" id="IPR036554">
    <property type="entry name" value="GHMP_kinase_C_sf"/>
</dbReference>
<dbReference type="EMBL" id="JAAATX020000010">
    <property type="protein sequence ID" value="MBU9699061.1"/>
    <property type="molecule type" value="Genomic_DNA"/>
</dbReference>
<dbReference type="NCBIfam" id="NF011202">
    <property type="entry name" value="PRK14608.1"/>
    <property type="match status" value="1"/>
</dbReference>
<evidence type="ECO:0000256" key="2">
    <source>
        <dbReference type="ARBA" id="ARBA00012052"/>
    </source>
</evidence>
<feature type="domain" description="GHMP kinase C-terminal" evidence="12">
    <location>
        <begin position="202"/>
        <end position="264"/>
    </location>
</feature>
<evidence type="ECO:0000313" key="14">
    <source>
        <dbReference type="Proteomes" id="UP000731907"/>
    </source>
</evidence>
<dbReference type="InterPro" id="IPR013750">
    <property type="entry name" value="GHMP_kinase_C_dom"/>
</dbReference>
<dbReference type="InterPro" id="IPR014721">
    <property type="entry name" value="Ribsml_uS5_D2-typ_fold_subgr"/>
</dbReference>
<comment type="function">
    <text evidence="10">Catalyzes the phosphorylation of the position 2 hydroxy group of 4-diphosphocytidyl-2C-methyl-D-erythritol.</text>
</comment>
<dbReference type="InterPro" id="IPR020568">
    <property type="entry name" value="Ribosomal_Su5_D2-typ_SF"/>
</dbReference>
<accession>A0ABS6J766</accession>